<protein>
    <submittedName>
        <fullName evidence="2">Uncharacterized protein</fullName>
    </submittedName>
</protein>
<feature type="compositionally biased region" description="Basic residues" evidence="1">
    <location>
        <begin position="67"/>
        <end position="77"/>
    </location>
</feature>
<accession>A0AAN7YZJ6</accession>
<dbReference type="EMBL" id="JAWHQM010000001">
    <property type="protein sequence ID" value="KAK5624632.1"/>
    <property type="molecule type" value="Genomic_DNA"/>
</dbReference>
<reference evidence="2 3" key="1">
    <citation type="submission" date="2023-10" db="EMBL/GenBank/DDBJ databases">
        <title>Draft genome sequence of Xylaria bambusicola isolate GMP-LS, the root and basal stem rot pathogen of sugarcane in Indonesia.</title>
        <authorList>
            <person name="Selvaraj P."/>
            <person name="Muralishankar V."/>
            <person name="Muruganantham S."/>
            <person name="Sp S."/>
            <person name="Haryani S."/>
            <person name="Lau K.J.X."/>
            <person name="Naqvi N.I."/>
        </authorList>
    </citation>
    <scope>NUCLEOTIDE SEQUENCE [LARGE SCALE GENOMIC DNA]</scope>
    <source>
        <strain evidence="2">GMP-LS</strain>
    </source>
</reference>
<evidence type="ECO:0000256" key="1">
    <source>
        <dbReference type="SAM" id="MobiDB-lite"/>
    </source>
</evidence>
<evidence type="ECO:0000313" key="3">
    <source>
        <dbReference type="Proteomes" id="UP001305414"/>
    </source>
</evidence>
<evidence type="ECO:0000313" key="2">
    <source>
        <dbReference type="EMBL" id="KAK5624632.1"/>
    </source>
</evidence>
<feature type="compositionally biased region" description="Basic and acidic residues" evidence="1">
    <location>
        <begin position="94"/>
        <end position="105"/>
    </location>
</feature>
<dbReference type="AlphaFoldDB" id="A0AAN7YZJ6"/>
<name>A0AAN7YZJ6_9PEZI</name>
<dbReference type="Proteomes" id="UP001305414">
    <property type="component" value="Unassembled WGS sequence"/>
</dbReference>
<feature type="region of interest" description="Disordered" evidence="1">
    <location>
        <begin position="65"/>
        <end position="105"/>
    </location>
</feature>
<sequence length="123" mass="13951">MPSHIFQSLRPSYRYLVLHSSCFEEACWSSLNRRITRARSSSDKKRASPGKSWTIQKDITATTTVRRPSKMKIHRQPSRPPLPSSFSIAAANKPPKEPDNAAAEKKMAYHEGVRNIMLSRLGE</sequence>
<gene>
    <name evidence="2" type="ORF">RRF57_000347</name>
</gene>
<comment type="caution">
    <text evidence="2">The sequence shown here is derived from an EMBL/GenBank/DDBJ whole genome shotgun (WGS) entry which is preliminary data.</text>
</comment>
<proteinExistence type="predicted"/>
<keyword evidence="3" id="KW-1185">Reference proteome</keyword>
<organism evidence="2 3">
    <name type="scientific">Xylaria bambusicola</name>
    <dbReference type="NCBI Taxonomy" id="326684"/>
    <lineage>
        <taxon>Eukaryota</taxon>
        <taxon>Fungi</taxon>
        <taxon>Dikarya</taxon>
        <taxon>Ascomycota</taxon>
        <taxon>Pezizomycotina</taxon>
        <taxon>Sordariomycetes</taxon>
        <taxon>Xylariomycetidae</taxon>
        <taxon>Xylariales</taxon>
        <taxon>Xylariaceae</taxon>
        <taxon>Xylaria</taxon>
    </lineage>
</organism>